<comment type="caution">
    <text evidence="15">The sequence shown here is derived from an EMBL/GenBank/DDBJ whole genome shotgun (WGS) entry which is preliminary data.</text>
</comment>
<evidence type="ECO:0000256" key="7">
    <source>
        <dbReference type="ARBA" id="ARBA00022840"/>
    </source>
</evidence>
<evidence type="ECO:0000256" key="11">
    <source>
        <dbReference type="SAM" id="Phobius"/>
    </source>
</evidence>
<feature type="transmembrane region" description="Helical" evidence="11">
    <location>
        <begin position="424"/>
        <end position="442"/>
    </location>
</feature>
<dbReference type="Pfam" id="PF13493">
    <property type="entry name" value="DUF4118"/>
    <property type="match status" value="1"/>
</dbReference>
<evidence type="ECO:0000256" key="1">
    <source>
        <dbReference type="ARBA" id="ARBA00004141"/>
    </source>
</evidence>
<keyword evidence="8 11" id="KW-1133">Transmembrane helix</keyword>
<dbReference type="InterPro" id="IPR029016">
    <property type="entry name" value="GAF-like_dom_sf"/>
</dbReference>
<protein>
    <submittedName>
        <fullName evidence="15">Histidine kinase</fullName>
    </submittedName>
</protein>
<dbReference type="PANTHER" id="PTHR45569:SF1">
    <property type="entry name" value="SENSOR PROTEIN KDPD"/>
    <property type="match status" value="1"/>
</dbReference>
<evidence type="ECO:0000313" key="15">
    <source>
        <dbReference type="EMBL" id="PAV13577.1"/>
    </source>
</evidence>
<dbReference type="SUPFAM" id="SSF52402">
    <property type="entry name" value="Adenine nucleotide alpha hydrolases-like"/>
    <property type="match status" value="1"/>
</dbReference>
<dbReference type="InterPro" id="IPR027417">
    <property type="entry name" value="P-loop_NTPase"/>
</dbReference>
<name>A0A2A2HVS5_9EURY</name>
<evidence type="ECO:0000259" key="12">
    <source>
        <dbReference type="Pfam" id="PF00582"/>
    </source>
</evidence>
<reference evidence="15 16" key="1">
    <citation type="journal article" date="2017" name="BMC Genomics">
        <title>Genomic analysis of methanogenic archaea reveals a shift towards energy conservation.</title>
        <authorList>
            <person name="Gilmore S.P."/>
            <person name="Henske J.K."/>
            <person name="Sexton J.A."/>
            <person name="Solomon K.V."/>
            <person name="Seppala S."/>
            <person name="Yoo J.I."/>
            <person name="Huyett L.M."/>
            <person name="Pressman A."/>
            <person name="Cogan J.Z."/>
            <person name="Kivenson V."/>
            <person name="Peng X."/>
            <person name="Tan Y."/>
            <person name="Valentine D.L."/>
            <person name="O'Malley M.A."/>
        </authorList>
    </citation>
    <scope>NUCLEOTIDE SEQUENCE [LARGE SCALE GENOMIC DNA]</scope>
    <source>
        <strain evidence="15 16">MC-15</strain>
    </source>
</reference>
<dbReference type="Gene3D" id="3.30.450.40">
    <property type="match status" value="1"/>
</dbReference>
<feature type="domain" description="Sensor protein KdpD transmembrane" evidence="14">
    <location>
        <begin position="401"/>
        <end position="500"/>
    </location>
</feature>
<dbReference type="PANTHER" id="PTHR45569">
    <property type="entry name" value="SENSOR PROTEIN KDPD"/>
    <property type="match status" value="1"/>
</dbReference>
<keyword evidence="9" id="KW-0902">Two-component regulatory system</keyword>
<feature type="transmembrane region" description="Helical" evidence="11">
    <location>
        <begin position="449"/>
        <end position="468"/>
    </location>
</feature>
<feature type="domain" description="Signal transduction histidine kinase osmosensitive K+ channel sensor N-terminal" evidence="13">
    <location>
        <begin position="30"/>
        <end position="236"/>
    </location>
</feature>
<dbReference type="Proteomes" id="UP000218164">
    <property type="component" value="Unassembled WGS sequence"/>
</dbReference>
<dbReference type="InterPro" id="IPR025201">
    <property type="entry name" value="KdpD_TM"/>
</dbReference>
<dbReference type="GO" id="GO:0005737">
    <property type="term" value="C:cytoplasm"/>
    <property type="evidence" value="ECO:0007669"/>
    <property type="project" value="UniProtKB-ARBA"/>
</dbReference>
<proteinExistence type="predicted"/>
<organism evidence="15 16">
    <name type="scientific">Methanosarcina spelaei</name>
    <dbReference type="NCBI Taxonomy" id="1036679"/>
    <lineage>
        <taxon>Archaea</taxon>
        <taxon>Methanobacteriati</taxon>
        <taxon>Methanobacteriota</taxon>
        <taxon>Stenosarchaea group</taxon>
        <taxon>Methanomicrobia</taxon>
        <taxon>Methanosarcinales</taxon>
        <taxon>Methanosarcinaceae</taxon>
        <taxon>Methanosarcina</taxon>
    </lineage>
</organism>
<accession>A0A2A2HVS5</accession>
<feature type="transmembrane region" description="Helical" evidence="11">
    <location>
        <begin position="474"/>
        <end position="494"/>
    </location>
</feature>
<keyword evidence="6 15" id="KW-0418">Kinase</keyword>
<dbReference type="InterPro" id="IPR052023">
    <property type="entry name" value="Histidine_kinase_KdpD"/>
</dbReference>
<dbReference type="InterPro" id="IPR014729">
    <property type="entry name" value="Rossmann-like_a/b/a_fold"/>
</dbReference>
<dbReference type="RefSeq" id="WP_212556031.1">
    <property type="nucleotide sequence ID" value="NZ_LMVP01000075.1"/>
</dbReference>
<dbReference type="GO" id="GO:0000155">
    <property type="term" value="F:phosphorelay sensor kinase activity"/>
    <property type="evidence" value="ECO:0007669"/>
    <property type="project" value="InterPro"/>
</dbReference>
<keyword evidence="2" id="KW-0597">Phosphoprotein</keyword>
<evidence type="ECO:0000256" key="9">
    <source>
        <dbReference type="ARBA" id="ARBA00023012"/>
    </source>
</evidence>
<dbReference type="OrthoDB" id="114853at2157"/>
<keyword evidence="4 11" id="KW-0812">Transmembrane</keyword>
<evidence type="ECO:0000256" key="3">
    <source>
        <dbReference type="ARBA" id="ARBA00022679"/>
    </source>
</evidence>
<evidence type="ECO:0000256" key="2">
    <source>
        <dbReference type="ARBA" id="ARBA00022553"/>
    </source>
</evidence>
<dbReference type="Gene3D" id="3.40.50.620">
    <property type="entry name" value="HUPs"/>
    <property type="match status" value="1"/>
</dbReference>
<dbReference type="InterPro" id="IPR006016">
    <property type="entry name" value="UspA"/>
</dbReference>
<evidence type="ECO:0000313" key="16">
    <source>
        <dbReference type="Proteomes" id="UP000218164"/>
    </source>
</evidence>
<dbReference type="InterPro" id="IPR038318">
    <property type="entry name" value="KdpD_sf"/>
</dbReference>
<keyword evidence="7" id="KW-0067">ATP-binding</keyword>
<evidence type="ECO:0000256" key="6">
    <source>
        <dbReference type="ARBA" id="ARBA00022777"/>
    </source>
</evidence>
<evidence type="ECO:0000259" key="14">
    <source>
        <dbReference type="Pfam" id="PF13493"/>
    </source>
</evidence>
<keyword evidence="10 11" id="KW-0472">Membrane</keyword>
<dbReference type="GO" id="GO:0005524">
    <property type="term" value="F:ATP binding"/>
    <property type="evidence" value="ECO:0007669"/>
    <property type="project" value="UniProtKB-KW"/>
</dbReference>
<keyword evidence="16" id="KW-1185">Reference proteome</keyword>
<evidence type="ECO:0000256" key="10">
    <source>
        <dbReference type="ARBA" id="ARBA00023136"/>
    </source>
</evidence>
<evidence type="ECO:0000256" key="5">
    <source>
        <dbReference type="ARBA" id="ARBA00022741"/>
    </source>
</evidence>
<keyword evidence="5" id="KW-0547">Nucleotide-binding</keyword>
<dbReference type="FunFam" id="3.40.50.300:FF:000483">
    <property type="entry name" value="Sensor histidine kinase KdpD"/>
    <property type="match status" value="1"/>
</dbReference>
<dbReference type="Gene3D" id="3.40.50.300">
    <property type="entry name" value="P-loop containing nucleotide triphosphate hydrolases"/>
    <property type="match status" value="1"/>
</dbReference>
<dbReference type="Pfam" id="PF00582">
    <property type="entry name" value="Usp"/>
    <property type="match status" value="1"/>
</dbReference>
<sequence length="645" mass="72723">MESNRYDEEGRPRAEDLLFIARRDENKATEGMLTVYLGYAAGVGKTYSMLEDSLQRKREGKDVVIGYIETHDRPETNALVENFEVIPTLSIEHQNLSLREIDLDAVILRHPQIVLIDELAHTNAPGSRHVKRYQDIEELLQAGISVYTTVNIQHIESQNDAVAQIIGIRVSEIVPDAFLSNADEIRLIDVTPEELNLRLKAGKVYVKDMAEAAVQSFFRTGNLLALRQLALRYMAESTDKKMIGYMRTRAIPGPWPAAERLLVCIRPGPTAEHMVRAAYRLATRFDADLIVFSVDVNDERALSPQERSWINQALETGRRLGGKIVRYRGNDVADEILRYARRSNVSMIMLGKPHGLDIFSSPVYRVIRQSHGIDVHLYEPKGKSIYIPLKKQIPLFFTAEYVISLVIIAAVVGINFFLREYIGPSNLLIIQLIPVLVSAFFFRRRVALFTAGLSILIFDFLFVEPYYTFTIHDWEYFIAFVGYITIAFIISNLATRLRHLLPQILKSEAEVEATSGLSRELVEAKTQQDIFKTLANQMHNFGPGLFAVLTPSPSGLQIGAGDTDYPLHDKEKAIAQWAYENGQIAGAGTDNLPAGKGYYIPIKTHRMIFGIMAFTFDKPDEALIPENKEIFETMAFLGALALELL</sequence>
<feature type="domain" description="UspA" evidence="12">
    <location>
        <begin position="259"/>
        <end position="357"/>
    </location>
</feature>
<dbReference type="Gene3D" id="1.20.120.620">
    <property type="entry name" value="Backbone structure of the membrane domain of e. Coli histidine kinase receptor kdpd"/>
    <property type="match status" value="1"/>
</dbReference>
<feature type="transmembrane region" description="Helical" evidence="11">
    <location>
        <begin position="393"/>
        <end position="418"/>
    </location>
</feature>
<dbReference type="EMBL" id="LMVP01000075">
    <property type="protein sequence ID" value="PAV13577.1"/>
    <property type="molecule type" value="Genomic_DNA"/>
</dbReference>
<evidence type="ECO:0000256" key="4">
    <source>
        <dbReference type="ARBA" id="ARBA00022692"/>
    </source>
</evidence>
<comment type="subcellular location">
    <subcellularLocation>
        <location evidence="1">Membrane</location>
        <topology evidence="1">Multi-pass membrane protein</topology>
    </subcellularLocation>
</comment>
<gene>
    <name evidence="15" type="ORF">ASJ81_17320</name>
</gene>
<keyword evidence="3" id="KW-0808">Transferase</keyword>
<dbReference type="Pfam" id="PF02702">
    <property type="entry name" value="KdpD"/>
    <property type="match status" value="1"/>
</dbReference>
<dbReference type="AlphaFoldDB" id="A0A2A2HVS5"/>
<evidence type="ECO:0000259" key="13">
    <source>
        <dbReference type="Pfam" id="PF02702"/>
    </source>
</evidence>
<evidence type="ECO:0000256" key="8">
    <source>
        <dbReference type="ARBA" id="ARBA00022989"/>
    </source>
</evidence>
<dbReference type="InterPro" id="IPR003852">
    <property type="entry name" value="Sig_transdc_His_kinase_KdpD_N"/>
</dbReference>
<dbReference type="GO" id="GO:0005886">
    <property type="term" value="C:plasma membrane"/>
    <property type="evidence" value="ECO:0007669"/>
    <property type="project" value="TreeGrafter"/>
</dbReference>